<dbReference type="Proteomes" id="UP000261560">
    <property type="component" value="Unplaced"/>
</dbReference>
<evidence type="ECO:0000313" key="3">
    <source>
        <dbReference type="Proteomes" id="UP000261560"/>
    </source>
</evidence>
<dbReference type="Ensembl" id="ENSOMET00000000125.1">
    <property type="protein sequence ID" value="ENSOMEP00000028162.1"/>
    <property type="gene ID" value="ENSOMEG00000011075.1"/>
</dbReference>
<keyword evidence="1" id="KW-0812">Transmembrane</keyword>
<dbReference type="STRING" id="30732.ENSOMEP00000028162"/>
<dbReference type="OMA" id="FIAYCID"/>
<reference evidence="2" key="2">
    <citation type="submission" date="2025-09" db="UniProtKB">
        <authorList>
            <consortium name="Ensembl"/>
        </authorList>
    </citation>
    <scope>IDENTIFICATION</scope>
</reference>
<keyword evidence="1" id="KW-0472">Membrane</keyword>
<evidence type="ECO:0008006" key="4">
    <source>
        <dbReference type="Google" id="ProtNLM"/>
    </source>
</evidence>
<proteinExistence type="predicted"/>
<feature type="transmembrane region" description="Helical" evidence="1">
    <location>
        <begin position="46"/>
        <end position="63"/>
    </location>
</feature>
<evidence type="ECO:0000313" key="2">
    <source>
        <dbReference type="Ensembl" id="ENSOMEP00000028162.1"/>
    </source>
</evidence>
<keyword evidence="3" id="KW-1185">Reference proteome</keyword>
<feature type="transmembrane region" description="Helical" evidence="1">
    <location>
        <begin position="72"/>
        <end position="89"/>
    </location>
</feature>
<keyword evidence="1" id="KW-1133">Transmembrane helix</keyword>
<dbReference type="GeneTree" id="ENSGT00390000007230"/>
<dbReference type="AlphaFoldDB" id="A0A3B3DDI4"/>
<protein>
    <recommendedName>
        <fullName evidence="4">Vacuole membrane protein 1</fullName>
    </recommendedName>
</protein>
<reference evidence="2" key="1">
    <citation type="submission" date="2025-08" db="UniProtKB">
        <authorList>
            <consortium name="Ensembl"/>
        </authorList>
    </citation>
    <scope>IDENTIFICATION</scope>
</reference>
<accession>A0A3B3DDI4</accession>
<name>A0A3B3DDI4_ORYME</name>
<dbReference type="PaxDb" id="30732-ENSOMEP00000028162"/>
<evidence type="ECO:0000256" key="1">
    <source>
        <dbReference type="SAM" id="Phobius"/>
    </source>
</evidence>
<feature type="transmembrane region" description="Helical" evidence="1">
    <location>
        <begin position="109"/>
        <end position="133"/>
    </location>
</feature>
<organism evidence="2 3">
    <name type="scientific">Oryzias melastigma</name>
    <name type="common">Marine medaka</name>
    <dbReference type="NCBI Taxonomy" id="30732"/>
    <lineage>
        <taxon>Eukaryota</taxon>
        <taxon>Metazoa</taxon>
        <taxon>Chordata</taxon>
        <taxon>Craniata</taxon>
        <taxon>Vertebrata</taxon>
        <taxon>Euteleostomi</taxon>
        <taxon>Actinopterygii</taxon>
        <taxon>Neopterygii</taxon>
        <taxon>Teleostei</taxon>
        <taxon>Neoteleostei</taxon>
        <taxon>Acanthomorphata</taxon>
        <taxon>Ovalentaria</taxon>
        <taxon>Atherinomorphae</taxon>
        <taxon>Beloniformes</taxon>
        <taxon>Adrianichthyidae</taxon>
        <taxon>Oryziinae</taxon>
        <taxon>Oryzias</taxon>
    </lineage>
</organism>
<sequence length="156" mass="18235">MFQKTSLGEPSLCVFGWIDVESSLEEMKQRDREEREELWMWKKPVLTLRYFFLELLVILRGWMGRLWQHRQTALGLLILLILLFIAYCIDGAHQKYVRYVEKKTLWCAYWAGLGILSSVGLGTGLHTFLLYLVRLSVRFSVELCPVLVSACFGVRQ</sequence>